<proteinExistence type="predicted"/>
<dbReference type="EMBL" id="MWML01000172">
    <property type="protein sequence ID" value="TCG05397.1"/>
    <property type="molecule type" value="Genomic_DNA"/>
</dbReference>
<evidence type="ECO:0000313" key="2">
    <source>
        <dbReference type="EMBL" id="TCG05397.1"/>
    </source>
</evidence>
<protein>
    <submittedName>
        <fullName evidence="2">Uncharacterized protein</fullName>
    </submittedName>
</protein>
<reference evidence="2 3" key="1">
    <citation type="submission" date="2017-02" db="EMBL/GenBank/DDBJ databases">
        <title>Paraburkholderia sophoroidis sp. nov. and Paraburkholderia steynii sp. nov. rhizobial symbionts of the fynbos legume Hypocalyptus sophoroides.</title>
        <authorList>
            <person name="Steenkamp E.T."/>
            <person name="Beukes C.W."/>
            <person name="Van Zyl E."/>
            <person name="Avontuur J."/>
            <person name="Chan W.Y."/>
            <person name="Hassen A."/>
            <person name="Palmer M."/>
            <person name="Mthombeni L."/>
            <person name="Phalane F."/>
            <person name="Sereme K."/>
            <person name="Venter S.N."/>
        </authorList>
    </citation>
    <scope>NUCLEOTIDE SEQUENCE [LARGE SCALE GENOMIC DNA]</scope>
    <source>
        <strain evidence="2 3">HC1.1ba</strain>
    </source>
</reference>
<comment type="caution">
    <text evidence="2">The sequence shown here is derived from an EMBL/GenBank/DDBJ whole genome shotgun (WGS) entry which is preliminary data.</text>
</comment>
<keyword evidence="3" id="KW-1185">Reference proteome</keyword>
<dbReference type="Proteomes" id="UP000294200">
    <property type="component" value="Unassembled WGS sequence"/>
</dbReference>
<organism evidence="2 3">
    <name type="scientific">Paraburkholderia steynii</name>
    <dbReference type="NCBI Taxonomy" id="1245441"/>
    <lineage>
        <taxon>Bacteria</taxon>
        <taxon>Pseudomonadati</taxon>
        <taxon>Pseudomonadota</taxon>
        <taxon>Betaproteobacteria</taxon>
        <taxon>Burkholderiales</taxon>
        <taxon>Burkholderiaceae</taxon>
        <taxon>Paraburkholderia</taxon>
    </lineage>
</organism>
<accession>A0A4R0XE83</accession>
<evidence type="ECO:0000313" key="3">
    <source>
        <dbReference type="Proteomes" id="UP000294200"/>
    </source>
</evidence>
<sequence length="67" mass="7396">MGWPGQRFGQGLRDDERPDQRASACASNGAKSVCTAPWASPYRAPGDGWARQMRCGQMRPKVRRGFA</sequence>
<gene>
    <name evidence="2" type="ORF">BZM27_34120</name>
</gene>
<name>A0A4R0XE83_9BURK</name>
<dbReference type="AlphaFoldDB" id="A0A4R0XE83"/>
<feature type="region of interest" description="Disordered" evidence="1">
    <location>
        <begin position="1"/>
        <end position="28"/>
    </location>
</feature>
<evidence type="ECO:0000256" key="1">
    <source>
        <dbReference type="SAM" id="MobiDB-lite"/>
    </source>
</evidence>